<dbReference type="PANTHER" id="PTHR30535:SF7">
    <property type="entry name" value="IRON(III) DICITRATE-BINDING PROTEIN"/>
    <property type="match status" value="1"/>
</dbReference>
<accession>A0A347WM01</accession>
<feature type="chain" id="PRO_5016856409" evidence="2">
    <location>
        <begin position="26"/>
        <end position="327"/>
    </location>
</feature>
<dbReference type="OrthoDB" id="356537at2"/>
<dbReference type="InterPro" id="IPR050902">
    <property type="entry name" value="ABC_Transporter_SBP"/>
</dbReference>
<dbReference type="EMBL" id="CP023434">
    <property type="protein sequence ID" value="AXY26108.1"/>
    <property type="molecule type" value="Genomic_DNA"/>
</dbReference>
<dbReference type="PROSITE" id="PS50983">
    <property type="entry name" value="FE_B12_PBP"/>
    <property type="match status" value="1"/>
</dbReference>
<protein>
    <submittedName>
        <fullName evidence="4">Iron ABC transporter substrate-binding protein</fullName>
    </submittedName>
</protein>
<keyword evidence="2" id="KW-0732">Signal</keyword>
<evidence type="ECO:0000259" key="3">
    <source>
        <dbReference type="PROSITE" id="PS50983"/>
    </source>
</evidence>
<feature type="signal peptide" evidence="2">
    <location>
        <begin position="1"/>
        <end position="25"/>
    </location>
</feature>
<dbReference type="KEGG" id="abae:CL176_08910"/>
<name>A0A347WM01_9LACT</name>
<evidence type="ECO:0000256" key="1">
    <source>
        <dbReference type="ARBA" id="ARBA00008814"/>
    </source>
</evidence>
<dbReference type="Proteomes" id="UP000263232">
    <property type="component" value="Chromosome"/>
</dbReference>
<dbReference type="AlphaFoldDB" id="A0A347WM01"/>
<dbReference type="Gene3D" id="3.40.50.1980">
    <property type="entry name" value="Nitrogenase molybdenum iron protein domain"/>
    <property type="match status" value="2"/>
</dbReference>
<keyword evidence="5" id="KW-1185">Reference proteome</keyword>
<evidence type="ECO:0000313" key="5">
    <source>
        <dbReference type="Proteomes" id="UP000263232"/>
    </source>
</evidence>
<evidence type="ECO:0000313" key="4">
    <source>
        <dbReference type="EMBL" id="AXY26108.1"/>
    </source>
</evidence>
<proteinExistence type="inferred from homology"/>
<sequence>MKLKKTLSLTITALLSLSLMTSIDAASHYPVEIINYDYAKEESVEVYEKAPEKVLAVYQNSVETMLALGLEDHLVGVAGLDHEVKPELQASLEKVNVLSDYQPDKESVLMLEPDMILSWYSFFGEDHMGDVKEWHDRDVHTYMSSNSGPLAERTVENEYTDILNLGRIFDVEDRAEEIVEEMREEIDKVAQHAKDSEPRTVMVIEQSGDSIMLYGENTLGGDMVKQLGADLISTEASTIGVEDIVSINPDVIFSVYFLEEDAVSGEQAAVEAFKDNPALANVAAVSNNEVYAIPLGEMYCSGIRTIDGIKRLAQGIYPELYEANEGN</sequence>
<organism evidence="4 5">
    <name type="scientific">Suicoccus acidiformans</name>
    <dbReference type="NCBI Taxonomy" id="2036206"/>
    <lineage>
        <taxon>Bacteria</taxon>
        <taxon>Bacillati</taxon>
        <taxon>Bacillota</taxon>
        <taxon>Bacilli</taxon>
        <taxon>Lactobacillales</taxon>
        <taxon>Aerococcaceae</taxon>
        <taxon>Suicoccus</taxon>
    </lineage>
</organism>
<feature type="domain" description="Fe/B12 periplasmic-binding" evidence="3">
    <location>
        <begin position="53"/>
        <end position="320"/>
    </location>
</feature>
<dbReference type="InterPro" id="IPR002491">
    <property type="entry name" value="ABC_transptr_periplasmic_BD"/>
</dbReference>
<dbReference type="RefSeq" id="WP_118991004.1">
    <property type="nucleotide sequence ID" value="NZ_CP023434.1"/>
</dbReference>
<dbReference type="Pfam" id="PF01497">
    <property type="entry name" value="Peripla_BP_2"/>
    <property type="match status" value="1"/>
</dbReference>
<comment type="similarity">
    <text evidence="1">Belongs to the bacterial solute-binding protein 8 family.</text>
</comment>
<reference evidence="4 5" key="1">
    <citation type="submission" date="2017-09" db="EMBL/GenBank/DDBJ databases">
        <title>Complete genome sequence of Oxytococcus suis strain ZY16052.</title>
        <authorList>
            <person name="Li F."/>
        </authorList>
    </citation>
    <scope>NUCLEOTIDE SEQUENCE [LARGE SCALE GENOMIC DNA]</scope>
    <source>
        <strain evidence="4 5">ZY16052</strain>
    </source>
</reference>
<gene>
    <name evidence="4" type="ORF">CL176_08910</name>
</gene>
<evidence type="ECO:0000256" key="2">
    <source>
        <dbReference type="SAM" id="SignalP"/>
    </source>
</evidence>
<dbReference type="SUPFAM" id="SSF53807">
    <property type="entry name" value="Helical backbone' metal receptor"/>
    <property type="match status" value="1"/>
</dbReference>
<dbReference type="PANTHER" id="PTHR30535">
    <property type="entry name" value="VITAMIN B12-BINDING PROTEIN"/>
    <property type="match status" value="1"/>
</dbReference>